<dbReference type="AlphaFoldDB" id="A0A9D2G1L0"/>
<dbReference type="NCBIfam" id="NF041635">
    <property type="entry name" value="STM3941_fam"/>
    <property type="match status" value="1"/>
</dbReference>
<feature type="transmembrane region" description="Helical" evidence="1">
    <location>
        <begin position="12"/>
        <end position="35"/>
    </location>
</feature>
<evidence type="ECO:0000313" key="3">
    <source>
        <dbReference type="Proteomes" id="UP000824106"/>
    </source>
</evidence>
<keyword evidence="1" id="KW-0472">Membrane</keyword>
<protein>
    <submittedName>
        <fullName evidence="2">Uncharacterized protein</fullName>
    </submittedName>
</protein>
<keyword evidence="1" id="KW-1133">Transmembrane helix</keyword>
<sequence>METITYDHSRADLFPMVILSFVLCCLSFFLLYLGMDTDFILSLIGQATNMIMIICGSMGVLFFGYSFFYVLYRFIFPKNALVINDRGIINQTNVLGSKENIPFETMKTAKLENIHGKQYIGIKLYNEEEYLDRLSVFKRILQESNQKNFGTSIISMSVPTGSEEDLHKIVELINERIEITEVRKEMNW</sequence>
<dbReference type="EMBL" id="DXAZ01000033">
    <property type="protein sequence ID" value="HIZ70616.1"/>
    <property type="molecule type" value="Genomic_DNA"/>
</dbReference>
<comment type="caution">
    <text evidence="2">The sequence shown here is derived from an EMBL/GenBank/DDBJ whole genome shotgun (WGS) entry which is preliminary data.</text>
</comment>
<name>A0A9D2G1L0_9LACT</name>
<reference evidence="2" key="2">
    <citation type="submission" date="2021-04" db="EMBL/GenBank/DDBJ databases">
        <authorList>
            <person name="Gilroy R."/>
        </authorList>
    </citation>
    <scope>NUCLEOTIDE SEQUENCE</scope>
    <source>
        <strain evidence="2">CHK169-4300</strain>
    </source>
</reference>
<evidence type="ECO:0000256" key="1">
    <source>
        <dbReference type="SAM" id="Phobius"/>
    </source>
</evidence>
<dbReference type="InterPro" id="IPR048136">
    <property type="entry name" value="STM3941-like"/>
</dbReference>
<organism evidence="2 3">
    <name type="scientific">Candidatus Atopostipes pullistercoris</name>
    <dbReference type="NCBI Taxonomy" id="2838467"/>
    <lineage>
        <taxon>Bacteria</taxon>
        <taxon>Bacillati</taxon>
        <taxon>Bacillota</taxon>
        <taxon>Bacilli</taxon>
        <taxon>Lactobacillales</taxon>
        <taxon>Carnobacteriaceae</taxon>
        <taxon>Atopostipes</taxon>
    </lineage>
</organism>
<gene>
    <name evidence="2" type="ORF">H9808_02480</name>
</gene>
<dbReference type="Proteomes" id="UP000824106">
    <property type="component" value="Unassembled WGS sequence"/>
</dbReference>
<keyword evidence="1" id="KW-0812">Transmembrane</keyword>
<accession>A0A9D2G1L0</accession>
<proteinExistence type="predicted"/>
<reference evidence="2" key="1">
    <citation type="journal article" date="2021" name="PeerJ">
        <title>Extensive microbial diversity within the chicken gut microbiome revealed by metagenomics and culture.</title>
        <authorList>
            <person name="Gilroy R."/>
            <person name="Ravi A."/>
            <person name="Getino M."/>
            <person name="Pursley I."/>
            <person name="Horton D.L."/>
            <person name="Alikhan N.F."/>
            <person name="Baker D."/>
            <person name="Gharbi K."/>
            <person name="Hall N."/>
            <person name="Watson M."/>
            <person name="Adriaenssens E.M."/>
            <person name="Foster-Nyarko E."/>
            <person name="Jarju S."/>
            <person name="Secka A."/>
            <person name="Antonio M."/>
            <person name="Oren A."/>
            <person name="Chaudhuri R.R."/>
            <person name="La Ragione R."/>
            <person name="Hildebrand F."/>
            <person name="Pallen M.J."/>
        </authorList>
    </citation>
    <scope>NUCLEOTIDE SEQUENCE</scope>
    <source>
        <strain evidence="2">CHK169-4300</strain>
    </source>
</reference>
<feature type="transmembrane region" description="Helical" evidence="1">
    <location>
        <begin position="47"/>
        <end position="72"/>
    </location>
</feature>
<evidence type="ECO:0000313" key="2">
    <source>
        <dbReference type="EMBL" id="HIZ70616.1"/>
    </source>
</evidence>